<dbReference type="EMBL" id="CP045201">
    <property type="protein sequence ID" value="QOL80096.1"/>
    <property type="molecule type" value="Genomic_DNA"/>
</dbReference>
<dbReference type="Pfam" id="PF00582">
    <property type="entry name" value="Usp"/>
    <property type="match status" value="1"/>
</dbReference>
<evidence type="ECO:0000313" key="4">
    <source>
        <dbReference type="Proteomes" id="UP000594118"/>
    </source>
</evidence>
<dbReference type="PANTHER" id="PTHR46268:SF6">
    <property type="entry name" value="UNIVERSAL STRESS PROTEIN UP12"/>
    <property type="match status" value="1"/>
</dbReference>
<dbReference type="AlphaFoldDB" id="A0A7L9WL31"/>
<evidence type="ECO:0000313" key="3">
    <source>
        <dbReference type="EMBL" id="QOL80096.1"/>
    </source>
</evidence>
<dbReference type="InterPro" id="IPR014729">
    <property type="entry name" value="Rossmann-like_a/b/a_fold"/>
</dbReference>
<dbReference type="PRINTS" id="PR01438">
    <property type="entry name" value="UNVRSLSTRESS"/>
</dbReference>
<gene>
    <name evidence="3" type="ORF">F3W81_04200</name>
</gene>
<comment type="similarity">
    <text evidence="1">Belongs to the universal stress protein A family.</text>
</comment>
<dbReference type="PANTHER" id="PTHR46268">
    <property type="entry name" value="STRESS RESPONSE PROTEIN NHAX"/>
    <property type="match status" value="1"/>
</dbReference>
<dbReference type="Gene3D" id="3.40.50.620">
    <property type="entry name" value="HUPs"/>
    <property type="match status" value="1"/>
</dbReference>
<dbReference type="InterPro" id="IPR006016">
    <property type="entry name" value="UspA"/>
</dbReference>
<organism evidence="3 4">
    <name type="scientific">Pseudooceanicola spongiae</name>
    <dbReference type="NCBI Taxonomy" id="2613965"/>
    <lineage>
        <taxon>Bacteria</taxon>
        <taxon>Pseudomonadati</taxon>
        <taxon>Pseudomonadota</taxon>
        <taxon>Alphaproteobacteria</taxon>
        <taxon>Rhodobacterales</taxon>
        <taxon>Paracoccaceae</taxon>
        <taxon>Pseudooceanicola</taxon>
    </lineage>
</organism>
<evidence type="ECO:0000259" key="2">
    <source>
        <dbReference type="Pfam" id="PF00582"/>
    </source>
</evidence>
<dbReference type="InterPro" id="IPR006015">
    <property type="entry name" value="Universal_stress_UspA"/>
</dbReference>
<dbReference type="Proteomes" id="UP000594118">
    <property type="component" value="Chromosome"/>
</dbReference>
<reference evidence="3 4" key="1">
    <citation type="submission" date="2019-10" db="EMBL/GenBank/DDBJ databases">
        <title>Pseudopuniceibacterium sp. HQ09 islated from Antarctica.</title>
        <authorList>
            <person name="Liao L."/>
            <person name="Su S."/>
            <person name="Chen B."/>
            <person name="Yu Y."/>
        </authorList>
    </citation>
    <scope>NUCLEOTIDE SEQUENCE [LARGE SCALE GENOMIC DNA]</scope>
    <source>
        <strain evidence="3 4">HQ09</strain>
    </source>
</reference>
<protein>
    <submittedName>
        <fullName evidence="3">Universal stress protein</fullName>
    </submittedName>
</protein>
<proteinExistence type="inferred from homology"/>
<dbReference type="KEGG" id="pshq:F3W81_04200"/>
<accession>A0A7L9WL31</accession>
<sequence length="137" mass="14385">MYSKILVPVDLAHPDRSSKALASAAAMARSFAAQVICVGVTSALGGEVAADPREFANKLSDFAKGQAEALGCEISAHTVISRDMEVEVDLELLNAIEQTGADLIVMASHAPKLTDLLWPSNGGRVASHAKISVMLVR</sequence>
<keyword evidence="4" id="KW-1185">Reference proteome</keyword>
<evidence type="ECO:0000256" key="1">
    <source>
        <dbReference type="ARBA" id="ARBA00008791"/>
    </source>
</evidence>
<dbReference type="RefSeq" id="WP_193082411.1">
    <property type="nucleotide sequence ID" value="NZ_CP045201.1"/>
</dbReference>
<feature type="domain" description="UspA" evidence="2">
    <location>
        <begin position="1"/>
        <end position="137"/>
    </location>
</feature>
<dbReference type="SUPFAM" id="SSF52402">
    <property type="entry name" value="Adenine nucleotide alpha hydrolases-like"/>
    <property type="match status" value="1"/>
</dbReference>
<name>A0A7L9WL31_9RHOB</name>